<accession>X1BDF5</accession>
<sequence length="304" mass="35707">NPKTNEKVNSLTIEENPSYQFPKEEKWYADSDEIEDCPKEINIEKIEVRFREGARDVINWNGTKYTVSPHFFIPNKTKLGINTIPESKEHKLAKNWIYNKIKQKKMMINYSSINKPYKYKNKLNLFDLPIDFEKVGIETSSSTFRGSRRIADVICPFIIKHPLLGNGIVFEIQFSKQKEKTKIDRELDWAIRGYSIAWLYQDDFNEISPLIIVLKENSIDVGSFAALIKQSNKLRVKNLKFTIQEECRKLEQKKEEIKYKIKDEIKNELLELTATEIKHLINNAIKELPNQQIPQRTYSSRMAT</sequence>
<proteinExistence type="predicted"/>
<gene>
    <name evidence="2" type="ORF">S01H4_23989</name>
</gene>
<keyword evidence="1" id="KW-0175">Coiled coil</keyword>
<comment type="caution">
    <text evidence="2">The sequence shown here is derived from an EMBL/GenBank/DDBJ whole genome shotgun (WGS) entry which is preliminary data.</text>
</comment>
<evidence type="ECO:0000313" key="2">
    <source>
        <dbReference type="EMBL" id="GAG82168.1"/>
    </source>
</evidence>
<organism evidence="2">
    <name type="scientific">marine sediment metagenome</name>
    <dbReference type="NCBI Taxonomy" id="412755"/>
    <lineage>
        <taxon>unclassified sequences</taxon>
        <taxon>metagenomes</taxon>
        <taxon>ecological metagenomes</taxon>
    </lineage>
</organism>
<reference evidence="2" key="1">
    <citation type="journal article" date="2014" name="Front. Microbiol.">
        <title>High frequency of phylogenetically diverse reductive dehalogenase-homologous genes in deep subseafloor sedimentary metagenomes.</title>
        <authorList>
            <person name="Kawai M."/>
            <person name="Futagami T."/>
            <person name="Toyoda A."/>
            <person name="Takaki Y."/>
            <person name="Nishi S."/>
            <person name="Hori S."/>
            <person name="Arai W."/>
            <person name="Tsubouchi T."/>
            <person name="Morono Y."/>
            <person name="Uchiyama I."/>
            <person name="Ito T."/>
            <person name="Fujiyama A."/>
            <person name="Inagaki F."/>
            <person name="Takami H."/>
        </authorList>
    </citation>
    <scope>NUCLEOTIDE SEQUENCE</scope>
    <source>
        <strain evidence="2">Expedition CK06-06</strain>
    </source>
</reference>
<dbReference type="EMBL" id="BART01011213">
    <property type="protein sequence ID" value="GAG82168.1"/>
    <property type="molecule type" value="Genomic_DNA"/>
</dbReference>
<dbReference type="AlphaFoldDB" id="X1BDF5"/>
<feature type="coiled-coil region" evidence="1">
    <location>
        <begin position="236"/>
        <end position="267"/>
    </location>
</feature>
<protein>
    <submittedName>
        <fullName evidence="2">Uncharacterized protein</fullName>
    </submittedName>
</protein>
<evidence type="ECO:0000256" key="1">
    <source>
        <dbReference type="SAM" id="Coils"/>
    </source>
</evidence>
<feature type="non-terminal residue" evidence="2">
    <location>
        <position position="1"/>
    </location>
</feature>
<name>X1BDF5_9ZZZZ</name>
<feature type="non-terminal residue" evidence="2">
    <location>
        <position position="304"/>
    </location>
</feature>